<dbReference type="EMBL" id="CP012746">
    <property type="protein sequence ID" value="ALL65274.1"/>
    <property type="molecule type" value="Genomic_DNA"/>
</dbReference>
<accession>A0A0P0RAT8</accession>
<proteinExistence type="inferred from homology"/>
<dbReference type="SUPFAM" id="SSF50615">
    <property type="entry name" value="N-terminal domain of alpha and beta subunits of F1 ATP synthase"/>
    <property type="match status" value="1"/>
</dbReference>
<dbReference type="GO" id="GO:1902495">
    <property type="term" value="C:transmembrane transporter complex"/>
    <property type="evidence" value="ECO:0007669"/>
    <property type="project" value="UniProtKB-ARBA"/>
</dbReference>
<keyword evidence="2" id="KW-0813">Transport</keyword>
<dbReference type="AlphaFoldDB" id="A0A0P0RAT8"/>
<reference evidence="4 5" key="1">
    <citation type="journal article" date="2014" name="Genome Announc.">
        <title>Draft Genome Sequence of the Haloacid-Degrading Burkholderia caribensis Strain MBA4.</title>
        <authorList>
            <person name="Pan Y."/>
            <person name="Kong K.F."/>
            <person name="Tsang J.S."/>
        </authorList>
    </citation>
    <scope>NUCLEOTIDE SEQUENCE [LARGE SCALE GENOMIC DNA]</scope>
    <source>
        <strain evidence="4 5">MBA4</strain>
    </source>
</reference>
<dbReference type="Proteomes" id="UP000019146">
    <property type="component" value="Chromosome 1"/>
</dbReference>
<protein>
    <submittedName>
        <fullName evidence="4">ATP synthase alpha/beta family, beta-barrel domain</fullName>
    </submittedName>
</protein>
<dbReference type="GO" id="GO:1902600">
    <property type="term" value="P:proton transmembrane transport"/>
    <property type="evidence" value="ECO:0007669"/>
    <property type="project" value="InterPro"/>
</dbReference>
<dbReference type="KEGG" id="bcai:K788_0004524"/>
<dbReference type="GO" id="GO:0006754">
    <property type="term" value="P:ATP biosynthetic process"/>
    <property type="evidence" value="ECO:0007669"/>
    <property type="project" value="UniProtKB-KW"/>
</dbReference>
<organism evidence="4 5">
    <name type="scientific">Paraburkholderia caribensis MBA4</name>
    <dbReference type="NCBI Taxonomy" id="1323664"/>
    <lineage>
        <taxon>Bacteria</taxon>
        <taxon>Pseudomonadati</taxon>
        <taxon>Pseudomonadota</taxon>
        <taxon>Betaproteobacteria</taxon>
        <taxon>Burkholderiales</taxon>
        <taxon>Burkholderiaceae</taxon>
        <taxon>Paraburkholderia</taxon>
    </lineage>
</organism>
<dbReference type="Gene3D" id="2.40.10.170">
    <property type="match status" value="1"/>
</dbReference>
<evidence type="ECO:0000313" key="4">
    <source>
        <dbReference type="EMBL" id="ALL65274.1"/>
    </source>
</evidence>
<name>A0A0P0RAT8_9BURK</name>
<sequence>MSIQHGDNDGQAGTALAAGRVIAVRGAVIDVDFTGQTLPAVDTVMFVSVAARQALVEVQAHLSDAVVRALALQAATGTAHGKPHQLDTVIGAHANAIGRAGGIMGRMNIGLCIALVGSAWLAACATASYETVFRAEEVELFRARQQASIVCATAAACDDAWTRTRTYVAGHSATRIVQADDAVIQTAFPHAFGFVYLAASKDADGEGGAAIRLKAMCRGMYDSDGNAGLLYLTCAKSVISVEAGFRAWLEKRSD</sequence>
<dbReference type="InterPro" id="IPR036121">
    <property type="entry name" value="ATPase_F1/V1/A1_a/bsu_N_sf"/>
</dbReference>
<dbReference type="GeneID" id="69975388"/>
<keyword evidence="3" id="KW-0066">ATP synthesis</keyword>
<evidence type="ECO:0000256" key="2">
    <source>
        <dbReference type="ARBA" id="ARBA00022448"/>
    </source>
</evidence>
<evidence type="ECO:0000256" key="1">
    <source>
        <dbReference type="ARBA" id="ARBA00008936"/>
    </source>
</evidence>
<dbReference type="RefSeq" id="WP_233451357.1">
    <property type="nucleotide sequence ID" value="NZ_CP012746.1"/>
</dbReference>
<evidence type="ECO:0000256" key="3">
    <source>
        <dbReference type="ARBA" id="ARBA00023310"/>
    </source>
</evidence>
<evidence type="ECO:0000313" key="5">
    <source>
        <dbReference type="Proteomes" id="UP000019146"/>
    </source>
</evidence>
<dbReference type="GO" id="GO:0016469">
    <property type="term" value="C:proton-transporting two-sector ATPase complex"/>
    <property type="evidence" value="ECO:0007669"/>
    <property type="project" value="UniProtKB-ARBA"/>
</dbReference>
<comment type="similarity">
    <text evidence="1">Belongs to the ATPase alpha/beta chains family.</text>
</comment>
<gene>
    <name evidence="4" type="ORF">K788_0004524</name>
</gene>